<reference evidence="16" key="2">
    <citation type="submission" date="2016-04" db="EMBL/GenBank/DDBJ databases">
        <authorList>
            <person name="Evans L.H."/>
            <person name="Alamgir A."/>
            <person name="Owens N."/>
            <person name="Weber N.D."/>
            <person name="Virtaneva K."/>
            <person name="Barbian K."/>
            <person name="Babar A."/>
            <person name="Rosenke K."/>
        </authorList>
    </citation>
    <scope>NUCLEOTIDE SEQUENCE</scope>
    <source>
        <strain evidence="16">P1</strain>
    </source>
</reference>
<evidence type="ECO:0000313" key="12">
    <source>
        <dbReference type="EMBL" id="AZF78543.1"/>
    </source>
</evidence>
<proteinExistence type="inferred from homology"/>
<evidence type="ECO:0000313" key="9">
    <source>
        <dbReference type="EMBL" id="AZF70689.1"/>
    </source>
</evidence>
<dbReference type="GO" id="GO:1990904">
    <property type="term" value="C:ribonucleoprotein complex"/>
    <property type="evidence" value="ECO:0007669"/>
    <property type="project" value="UniProtKB-KW"/>
</dbReference>
<evidence type="ECO:0000313" key="18">
    <source>
        <dbReference type="Proteomes" id="UP000033085"/>
    </source>
</evidence>
<dbReference type="EMBL" id="CP033240">
    <property type="protein sequence ID" value="AZF81147.1"/>
    <property type="molecule type" value="Genomic_DNA"/>
</dbReference>
<dbReference type="PATRIC" id="fig|2287.6.peg.1355"/>
<evidence type="ECO:0000313" key="14">
    <source>
        <dbReference type="EMBL" id="AZF83786.1"/>
    </source>
</evidence>
<evidence type="ECO:0000313" key="22">
    <source>
        <dbReference type="Proteomes" id="UP000269431"/>
    </source>
</evidence>
<accession>A0A0E3GWF7</accession>
<dbReference type="Proteomes" id="UP000267993">
    <property type="component" value="Chromosome"/>
</dbReference>
<dbReference type="AlphaFoldDB" id="A0A0E3GWF7"/>
<evidence type="ECO:0000313" key="10">
    <source>
        <dbReference type="EMBL" id="AZF73309.1"/>
    </source>
</evidence>
<dbReference type="HAMAP" id="MF_00511">
    <property type="entry name" value="Ribosomal_eS17"/>
    <property type="match status" value="1"/>
</dbReference>
<evidence type="ECO:0000313" key="28">
    <source>
        <dbReference type="Proteomes" id="UP000594632"/>
    </source>
</evidence>
<protein>
    <recommendedName>
        <fullName evidence="4">Small ribosomal subunit protein eS17</fullName>
    </recommendedName>
</protein>
<keyword evidence="2 4" id="KW-0689">Ribosomal protein</keyword>
<dbReference type="GO" id="GO:0005840">
    <property type="term" value="C:ribosome"/>
    <property type="evidence" value="ECO:0007669"/>
    <property type="project" value="UniProtKB-KW"/>
</dbReference>
<evidence type="ECO:0000313" key="7">
    <source>
        <dbReference type="EMBL" id="AKA78991.1"/>
    </source>
</evidence>
<evidence type="ECO:0000313" key="5">
    <source>
        <dbReference type="EMBL" id="AKA73601.1"/>
    </source>
</evidence>
<dbReference type="Proteomes" id="UP000033106">
    <property type="component" value="Chromosome"/>
</dbReference>
<evidence type="ECO:0000313" key="21">
    <source>
        <dbReference type="Proteomes" id="UP000267993"/>
    </source>
</evidence>
<evidence type="ECO:0000313" key="8">
    <source>
        <dbReference type="EMBL" id="AZF68069.1"/>
    </source>
</evidence>
<dbReference type="Proteomes" id="UP000273194">
    <property type="component" value="Chromosome"/>
</dbReference>
<dbReference type="KEGG" id="ssol:SULB_1304"/>
<evidence type="ECO:0000313" key="23">
    <source>
        <dbReference type="Proteomes" id="UP000273194"/>
    </source>
</evidence>
<dbReference type="InterPro" id="IPR001210">
    <property type="entry name" value="Ribosomal_eS17"/>
</dbReference>
<dbReference type="InterPro" id="IPR036401">
    <property type="entry name" value="Ribosomal_eS17_sf"/>
</dbReference>
<reference evidence="7" key="5">
    <citation type="submission" date="2018-10" db="EMBL/GenBank/DDBJ databases">
        <authorList>
            <person name="McCarthy S."/>
            <person name="Gradnigo J."/>
            <person name="Johnson T."/>
            <person name="Payne S."/>
            <person name="Lipzen A."/>
            <person name="Schackwitz W."/>
            <person name="Martin J."/>
            <person name="Moriyama E."/>
            <person name="Blum P."/>
        </authorList>
    </citation>
    <scope>NUCLEOTIDE SEQUENCE</scope>
    <source>
        <strain evidence="5">SARC-B</strain>
        <strain evidence="6">SARC-C</strain>
        <strain evidence="7">SULA</strain>
    </source>
</reference>
<evidence type="ECO:0000313" key="20">
    <source>
        <dbReference type="Proteomes" id="UP000076770"/>
    </source>
</evidence>
<name>A0A0E3GWF7_SACSO</name>
<evidence type="ECO:0000256" key="1">
    <source>
        <dbReference type="ARBA" id="ARBA00010444"/>
    </source>
</evidence>
<dbReference type="EMBL" id="CP011056">
    <property type="protein sequence ID" value="AKA76299.1"/>
    <property type="molecule type" value="Genomic_DNA"/>
</dbReference>
<evidence type="ECO:0000313" key="15">
    <source>
        <dbReference type="EMBL" id="QPG50588.1"/>
    </source>
</evidence>
<dbReference type="NCBIfam" id="NF002242">
    <property type="entry name" value="PRK01151.1"/>
    <property type="match status" value="1"/>
</dbReference>
<dbReference type="Proteomes" id="UP000275843">
    <property type="component" value="Chromosome"/>
</dbReference>
<dbReference type="Gene3D" id="1.10.60.20">
    <property type="entry name" value="Ribosomal protein S17e-like"/>
    <property type="match status" value="1"/>
</dbReference>
<reference evidence="17 18" key="1">
    <citation type="journal article" date="2015" name="Genome Announc.">
        <title>Complete Genome Sequence of Sulfolobus solfataricus Strain 98/2 and Evolved Derivatives.</title>
        <authorList>
            <person name="McCarthy S."/>
            <person name="Gradnigo J."/>
            <person name="Johnson T."/>
            <person name="Payne S."/>
            <person name="Lipzen A."/>
            <person name="Martin J."/>
            <person name="Schackwitz W."/>
            <person name="Moriyama E."/>
            <person name="Blum P."/>
        </authorList>
    </citation>
    <scope>NUCLEOTIDE SEQUENCE [LARGE SCALE GENOMIC DNA]</scope>
    <source>
        <strain evidence="17">98/2 SULC</strain>
        <strain evidence="5">SARC-B</strain>
        <strain evidence="6">SARC-C</strain>
        <strain evidence="7 19">SULA</strain>
        <strain evidence="18">SULB</strain>
    </source>
</reference>
<keyword evidence="3 4" id="KW-0687">Ribonucleoprotein</keyword>
<dbReference type="EMBL" id="CP050869">
    <property type="protein sequence ID" value="QPG50588.1"/>
    <property type="molecule type" value="Genomic_DNA"/>
</dbReference>
<dbReference type="OMA" id="TRDFEHN"/>
<reference evidence="21 22" key="4">
    <citation type="journal article" date="2018" name="Proc. Natl. Acad. Sci. U.S.A.">
        <title>Nonmutational mechanism of inheritance in the Archaeon Sulfolobus solfataricus.</title>
        <authorList>
            <person name="Payne S."/>
            <person name="McCarthy S."/>
            <person name="Johnson T."/>
            <person name="North E."/>
            <person name="Blum P."/>
        </authorList>
    </citation>
    <scope>NUCLEOTIDE SEQUENCE [LARGE SCALE GENOMIC DNA]</scope>
    <source>
        <strain evidence="9 21">SARC-H</strain>
        <strain evidence="10 25">SARC-I</strain>
        <strain evidence="12 26">SARC-N</strain>
        <strain evidence="13 27">SARC-O</strain>
        <strain evidence="14 22">SUL120</strain>
        <strain evidence="8 23">SULG</strain>
        <strain evidence="11 24">SULM</strain>
    </source>
</reference>
<organism evidence="7 19">
    <name type="scientific">Saccharolobus solfataricus</name>
    <name type="common">Sulfolobus solfataricus</name>
    <dbReference type="NCBI Taxonomy" id="2287"/>
    <lineage>
        <taxon>Archaea</taxon>
        <taxon>Thermoproteota</taxon>
        <taxon>Thermoprotei</taxon>
        <taxon>Sulfolobales</taxon>
        <taxon>Sulfolobaceae</taxon>
        <taxon>Saccharolobus</taxon>
    </lineage>
</organism>
<evidence type="ECO:0000313" key="6">
    <source>
        <dbReference type="EMBL" id="AKA76299.1"/>
    </source>
</evidence>
<dbReference type="EMBL" id="CP033236">
    <property type="protein sequence ID" value="AZF70689.1"/>
    <property type="molecule type" value="Genomic_DNA"/>
</dbReference>
<dbReference type="EMBL" id="CP011055">
    <property type="protein sequence ID" value="AKA73601.1"/>
    <property type="molecule type" value="Genomic_DNA"/>
</dbReference>
<dbReference type="InterPro" id="IPR018273">
    <property type="entry name" value="Ribosomal_eS17_CS"/>
</dbReference>
<dbReference type="GeneID" id="44129257"/>
<dbReference type="OrthoDB" id="52479at2157"/>
<dbReference type="SUPFAM" id="SSF116820">
    <property type="entry name" value="Rps17e-like"/>
    <property type="match status" value="1"/>
</dbReference>
<dbReference type="PROSITE" id="PS00712">
    <property type="entry name" value="RIBOSOMAL_S17E"/>
    <property type="match status" value="1"/>
</dbReference>
<evidence type="ECO:0000313" key="11">
    <source>
        <dbReference type="EMBL" id="AZF75933.1"/>
    </source>
</evidence>
<gene>
    <name evidence="4" type="primary">rps17e</name>
    <name evidence="15" type="ORF">HFC64_12930</name>
    <name evidence="16" type="ORF">SSOP1_0268</name>
    <name evidence="7" type="ORF">SULA_1303</name>
    <name evidence="5" type="ORF">SULB_1304</name>
    <name evidence="6" type="ORF">SULC_1302</name>
    <name evidence="8" type="ORF">SULG_06455</name>
    <name evidence="9" type="ORF">SULH_06455</name>
    <name evidence="10" type="ORF">SULI_06455</name>
    <name evidence="11" type="ORF">SULM_06455</name>
    <name evidence="12" type="ORF">SULN_06455</name>
    <name evidence="13" type="ORF">SULO_06465</name>
    <name evidence="14" type="ORF">SULZ_06700</name>
</gene>
<dbReference type="GO" id="GO:0005829">
    <property type="term" value="C:cytosol"/>
    <property type="evidence" value="ECO:0007669"/>
    <property type="project" value="UniProtKB-ARBA"/>
</dbReference>
<sequence>MGNIYTKDIKRIVKEIYDRYKDEIKDDYNTNKQIVIRYVDVKSKKVRNRIAGYLTRYYKIMKEKETSPAEEKEEISEEI</sequence>
<dbReference type="GO" id="GO:0003735">
    <property type="term" value="F:structural constituent of ribosome"/>
    <property type="evidence" value="ECO:0007669"/>
    <property type="project" value="InterPro"/>
</dbReference>
<dbReference type="RefSeq" id="WP_009990569.1">
    <property type="nucleotide sequence ID" value="NZ_CP011055.2"/>
</dbReference>
<dbReference type="Proteomes" id="UP000594632">
    <property type="component" value="Chromosome"/>
</dbReference>
<dbReference type="GO" id="GO:0006412">
    <property type="term" value="P:translation"/>
    <property type="evidence" value="ECO:0007669"/>
    <property type="project" value="UniProtKB-UniRule"/>
</dbReference>
<dbReference type="Proteomes" id="UP000033057">
    <property type="component" value="Chromosome"/>
</dbReference>
<dbReference type="SMR" id="A0A0E3GWF7"/>
<dbReference type="PANTHER" id="PTHR10732:SF0">
    <property type="entry name" value="40S RIBOSOMAL PROTEIN S17"/>
    <property type="match status" value="1"/>
</dbReference>
<evidence type="ECO:0000313" key="25">
    <source>
        <dbReference type="Proteomes" id="UP000275843"/>
    </source>
</evidence>
<dbReference type="PANTHER" id="PTHR10732">
    <property type="entry name" value="40S RIBOSOMAL PROTEIN S17"/>
    <property type="match status" value="1"/>
</dbReference>
<dbReference type="EMBL" id="CP033239">
    <property type="protein sequence ID" value="AZF78543.1"/>
    <property type="molecule type" value="Genomic_DNA"/>
</dbReference>
<dbReference type="KEGG" id="ssoa:SULA_1303"/>
<dbReference type="EMBL" id="CP033237">
    <property type="protein sequence ID" value="AZF73309.1"/>
    <property type="molecule type" value="Genomic_DNA"/>
</dbReference>
<dbReference type="EMBL" id="CP011057">
    <property type="protein sequence ID" value="AKA78991.1"/>
    <property type="molecule type" value="Genomic_DNA"/>
</dbReference>
<evidence type="ECO:0000313" key="24">
    <source>
        <dbReference type="Proteomes" id="UP000273443"/>
    </source>
</evidence>
<evidence type="ECO:0000256" key="4">
    <source>
        <dbReference type="HAMAP-Rule" id="MF_00511"/>
    </source>
</evidence>
<evidence type="ECO:0000313" key="13">
    <source>
        <dbReference type="EMBL" id="AZF81147.1"/>
    </source>
</evidence>
<dbReference type="KEGG" id="ssof:SULC_1302"/>
<dbReference type="EMBL" id="CP033238">
    <property type="protein sequence ID" value="AZF75933.1"/>
    <property type="molecule type" value="Genomic_DNA"/>
</dbReference>
<evidence type="ECO:0000313" key="27">
    <source>
        <dbReference type="Proteomes" id="UP000282269"/>
    </source>
</evidence>
<dbReference type="Proteomes" id="UP000273443">
    <property type="component" value="Chromosome"/>
</dbReference>
<evidence type="ECO:0000313" key="19">
    <source>
        <dbReference type="Proteomes" id="UP000033106"/>
    </source>
</evidence>
<dbReference type="GeneID" id="1455434"/>
<evidence type="ECO:0000313" key="16">
    <source>
        <dbReference type="EMBL" id="SAI83822.1"/>
    </source>
</evidence>
<evidence type="ECO:0000313" key="26">
    <source>
        <dbReference type="Proteomes" id="UP000278715"/>
    </source>
</evidence>
<dbReference type="Proteomes" id="UP000278715">
    <property type="component" value="Chromosome"/>
</dbReference>
<dbReference type="Pfam" id="PF00833">
    <property type="entry name" value="Ribosomal_S17e"/>
    <property type="match status" value="1"/>
</dbReference>
<reference evidence="20" key="3">
    <citation type="submission" date="2016-04" db="EMBL/GenBank/DDBJ databases">
        <authorList>
            <person name="Shah S.A."/>
            <person name="Garrett R.A."/>
        </authorList>
    </citation>
    <scope>NUCLEOTIDE SEQUENCE [LARGE SCALE GENOMIC DNA]</scope>
    <source>
        <strain evidence="20">ATCC 35091 / DSM 1616 / JCM 8930 / NBRC 15331 / P1</strain>
    </source>
</reference>
<dbReference type="EMBL" id="CP033235">
    <property type="protein sequence ID" value="AZF68069.1"/>
    <property type="molecule type" value="Genomic_DNA"/>
</dbReference>
<dbReference type="Proteomes" id="UP000282269">
    <property type="component" value="Chromosome"/>
</dbReference>
<evidence type="ECO:0000313" key="17">
    <source>
        <dbReference type="Proteomes" id="UP000033057"/>
    </source>
</evidence>
<evidence type="ECO:0000256" key="3">
    <source>
        <dbReference type="ARBA" id="ARBA00023274"/>
    </source>
</evidence>
<dbReference type="Proteomes" id="UP000033085">
    <property type="component" value="Chromosome"/>
</dbReference>
<dbReference type="EMBL" id="CP033241">
    <property type="protein sequence ID" value="AZF83786.1"/>
    <property type="molecule type" value="Genomic_DNA"/>
</dbReference>
<evidence type="ECO:0000256" key="2">
    <source>
        <dbReference type="ARBA" id="ARBA00022980"/>
    </source>
</evidence>
<dbReference type="EMBL" id="LT549890">
    <property type="protein sequence ID" value="SAI83822.1"/>
    <property type="molecule type" value="Genomic_DNA"/>
</dbReference>
<dbReference type="Proteomes" id="UP000076770">
    <property type="component" value="Chromosome i"/>
</dbReference>
<reference evidence="15 28" key="6">
    <citation type="journal article" date="2020" name="Nat. Commun.">
        <title>The structures of two archaeal type IV pili illuminate evolutionary relationships.</title>
        <authorList>
            <person name="Wang F."/>
            <person name="Baquero D.P."/>
            <person name="Su Z."/>
            <person name="Beltran L.C."/>
            <person name="Prangishvili D."/>
            <person name="Krupovic M."/>
            <person name="Egelman E.H."/>
        </authorList>
    </citation>
    <scope>NUCLEOTIDE SEQUENCE [LARGE SCALE GENOMIC DNA]</scope>
    <source>
        <strain evidence="15 28">POZ149</strain>
    </source>
</reference>
<comment type="similarity">
    <text evidence="1 4">Belongs to the eukaryotic ribosomal protein eS17 family.</text>
</comment>
<dbReference type="Proteomes" id="UP000269431">
    <property type="component" value="Chromosome"/>
</dbReference>